<evidence type="ECO:0000313" key="2">
    <source>
        <dbReference type="EMBL" id="KAG2586431.1"/>
    </source>
</evidence>
<comment type="caution">
    <text evidence="2">The sequence shown here is derived from an EMBL/GenBank/DDBJ whole genome shotgun (WGS) entry which is preliminary data.</text>
</comment>
<name>A0A8T0RJW3_PANVG</name>
<feature type="compositionally biased region" description="Low complexity" evidence="1">
    <location>
        <begin position="81"/>
        <end position="93"/>
    </location>
</feature>
<feature type="compositionally biased region" description="Low complexity" evidence="1">
    <location>
        <begin position="16"/>
        <end position="25"/>
    </location>
</feature>
<evidence type="ECO:0000313" key="3">
    <source>
        <dbReference type="Proteomes" id="UP000823388"/>
    </source>
</evidence>
<organism evidence="2 3">
    <name type="scientific">Panicum virgatum</name>
    <name type="common">Blackwell switchgrass</name>
    <dbReference type="NCBI Taxonomy" id="38727"/>
    <lineage>
        <taxon>Eukaryota</taxon>
        <taxon>Viridiplantae</taxon>
        <taxon>Streptophyta</taxon>
        <taxon>Embryophyta</taxon>
        <taxon>Tracheophyta</taxon>
        <taxon>Spermatophyta</taxon>
        <taxon>Magnoliopsida</taxon>
        <taxon>Liliopsida</taxon>
        <taxon>Poales</taxon>
        <taxon>Poaceae</taxon>
        <taxon>PACMAD clade</taxon>
        <taxon>Panicoideae</taxon>
        <taxon>Panicodae</taxon>
        <taxon>Paniceae</taxon>
        <taxon>Panicinae</taxon>
        <taxon>Panicum</taxon>
        <taxon>Panicum sect. Hiantes</taxon>
    </lineage>
</organism>
<dbReference type="EMBL" id="CM029046">
    <property type="protein sequence ID" value="KAG2586431.1"/>
    <property type="molecule type" value="Genomic_DNA"/>
</dbReference>
<dbReference type="AlphaFoldDB" id="A0A8T0RJW3"/>
<reference evidence="2" key="1">
    <citation type="submission" date="2020-05" db="EMBL/GenBank/DDBJ databases">
        <title>WGS assembly of Panicum virgatum.</title>
        <authorList>
            <person name="Lovell J.T."/>
            <person name="Jenkins J."/>
            <person name="Shu S."/>
            <person name="Juenger T.E."/>
            <person name="Schmutz J."/>
        </authorList>
    </citation>
    <scope>NUCLEOTIDE SEQUENCE</scope>
    <source>
        <strain evidence="2">AP13</strain>
    </source>
</reference>
<proteinExistence type="predicted"/>
<gene>
    <name evidence="2" type="ORF">PVAP13_5NG036800</name>
</gene>
<dbReference type="Proteomes" id="UP000823388">
    <property type="component" value="Chromosome 5N"/>
</dbReference>
<feature type="region of interest" description="Disordered" evidence="1">
    <location>
        <begin position="65"/>
        <end position="108"/>
    </location>
</feature>
<protein>
    <submittedName>
        <fullName evidence="2">Uncharacterized protein</fullName>
    </submittedName>
</protein>
<sequence>MVGTVAAMVPSKLPRARPAGAPAPGFTGVAGRSFSPAAGGKKSSRGRVPSLSVAAAHAPRYAARCRWSSATQMASPPGSGAPRPTARRTSSTTHTKKRTRSALGARRSAPTVVTSAICRAAVRVQECGAAVARGRAVAAVGDGEASARLGPAMGTKRGLMV</sequence>
<feature type="region of interest" description="Disordered" evidence="1">
    <location>
        <begin position="1"/>
        <end position="53"/>
    </location>
</feature>
<keyword evidence="3" id="KW-1185">Reference proteome</keyword>
<accession>A0A8T0RJW3</accession>
<evidence type="ECO:0000256" key="1">
    <source>
        <dbReference type="SAM" id="MobiDB-lite"/>
    </source>
</evidence>